<sequence>MAPLTGDAGETFGNVPNQWSNVGNHEYHGRGRGTSYVPQSLPGAPTKFRKQDRTNTIRQALCNTLISENFMKLQSLAATQFRLRHQWTAISTSHRSYQHPQRESNRESVEWELDTLTTQLPLCTVTVRLPLGVLIRPMRGGNCSPLVPG</sequence>
<accession>A0A3S5BVY5</accession>
<evidence type="ECO:0000256" key="1">
    <source>
        <dbReference type="SAM" id="MobiDB-lite"/>
    </source>
</evidence>
<evidence type="ECO:0000313" key="2">
    <source>
        <dbReference type="EMBL" id="VEL42571.1"/>
    </source>
</evidence>
<dbReference type="EMBL" id="CAAALY010275200">
    <property type="protein sequence ID" value="VEL42571.1"/>
    <property type="molecule type" value="Genomic_DNA"/>
</dbReference>
<evidence type="ECO:0000313" key="3">
    <source>
        <dbReference type="Proteomes" id="UP000784294"/>
    </source>
</evidence>
<proteinExistence type="predicted"/>
<feature type="region of interest" description="Disordered" evidence="1">
    <location>
        <begin position="1"/>
        <end position="45"/>
    </location>
</feature>
<gene>
    <name evidence="2" type="ORF">PXEA_LOCUS36011</name>
</gene>
<name>A0A3S5BVY5_9PLAT</name>
<feature type="compositionally biased region" description="Polar residues" evidence="1">
    <location>
        <begin position="14"/>
        <end position="23"/>
    </location>
</feature>
<reference evidence="2" key="1">
    <citation type="submission" date="2018-11" db="EMBL/GenBank/DDBJ databases">
        <authorList>
            <consortium name="Pathogen Informatics"/>
        </authorList>
    </citation>
    <scope>NUCLEOTIDE SEQUENCE</scope>
</reference>
<keyword evidence="3" id="KW-1185">Reference proteome</keyword>
<dbReference type="Proteomes" id="UP000784294">
    <property type="component" value="Unassembled WGS sequence"/>
</dbReference>
<comment type="caution">
    <text evidence="2">The sequence shown here is derived from an EMBL/GenBank/DDBJ whole genome shotgun (WGS) entry which is preliminary data.</text>
</comment>
<dbReference type="AlphaFoldDB" id="A0A3S5BVY5"/>
<protein>
    <submittedName>
        <fullName evidence="2">Uncharacterized protein</fullName>
    </submittedName>
</protein>
<organism evidence="2 3">
    <name type="scientific">Protopolystoma xenopodis</name>
    <dbReference type="NCBI Taxonomy" id="117903"/>
    <lineage>
        <taxon>Eukaryota</taxon>
        <taxon>Metazoa</taxon>
        <taxon>Spiralia</taxon>
        <taxon>Lophotrochozoa</taxon>
        <taxon>Platyhelminthes</taxon>
        <taxon>Monogenea</taxon>
        <taxon>Polyopisthocotylea</taxon>
        <taxon>Polystomatidea</taxon>
        <taxon>Polystomatidae</taxon>
        <taxon>Protopolystoma</taxon>
    </lineage>
</organism>